<gene>
    <name evidence="3" type="ORF">HNR15_001551</name>
</gene>
<accession>A0A853DCF8</accession>
<feature type="region of interest" description="Disordered" evidence="1">
    <location>
        <begin position="146"/>
        <end position="176"/>
    </location>
</feature>
<dbReference type="InterPro" id="IPR003729">
    <property type="entry name" value="Bi_nuclease_dom"/>
</dbReference>
<dbReference type="SUPFAM" id="SSF103256">
    <property type="entry name" value="Hypothetical protein TM0160"/>
    <property type="match status" value="1"/>
</dbReference>
<evidence type="ECO:0000313" key="3">
    <source>
        <dbReference type="EMBL" id="NYJ74588.1"/>
    </source>
</evidence>
<dbReference type="Pfam" id="PF02577">
    <property type="entry name" value="BFN_dom"/>
    <property type="match status" value="1"/>
</dbReference>
<evidence type="ECO:0000313" key="4">
    <source>
        <dbReference type="Proteomes" id="UP000571817"/>
    </source>
</evidence>
<comment type="caution">
    <text evidence="3">The sequence shown here is derived from an EMBL/GenBank/DDBJ whole genome shotgun (WGS) entry which is preliminary data.</text>
</comment>
<name>A0A853DCF8_9MICO</name>
<sequence>MRRVDVMGVRVEMPTNKPIVLLRERDGELYVPIWIGAPEATAIAYAQQGVAPPRPLTHDLLVNVLSDLGHTLEHVVVTRMEDSIFYAELVVDGDTTISARSSDAIAIALRAGVSIYVADEIFDEVGVSVPVEEDDEVEKFREFLDNVSAEDFETSEGEGPGEAPEDGPEDRPSSST</sequence>
<dbReference type="InterPro" id="IPR036104">
    <property type="entry name" value="BFN_sf"/>
</dbReference>
<organism evidence="3 4">
    <name type="scientific">Allobranchiibius huperziae</name>
    <dbReference type="NCBI Taxonomy" id="1874116"/>
    <lineage>
        <taxon>Bacteria</taxon>
        <taxon>Bacillati</taxon>
        <taxon>Actinomycetota</taxon>
        <taxon>Actinomycetes</taxon>
        <taxon>Micrococcales</taxon>
        <taxon>Dermacoccaceae</taxon>
        <taxon>Allobranchiibius</taxon>
    </lineage>
</organism>
<reference evidence="3 4" key="1">
    <citation type="submission" date="2020-07" db="EMBL/GenBank/DDBJ databases">
        <title>Sequencing the genomes of 1000 actinobacteria strains.</title>
        <authorList>
            <person name="Klenk H.-P."/>
        </authorList>
    </citation>
    <scope>NUCLEOTIDE SEQUENCE [LARGE SCALE GENOMIC DNA]</scope>
    <source>
        <strain evidence="3 4">DSM 29531</strain>
    </source>
</reference>
<dbReference type="Gene3D" id="3.10.690.10">
    <property type="entry name" value="Bifunctional nuclease domain"/>
    <property type="match status" value="1"/>
</dbReference>
<dbReference type="Proteomes" id="UP000571817">
    <property type="component" value="Unassembled WGS sequence"/>
</dbReference>
<keyword evidence="4" id="KW-1185">Reference proteome</keyword>
<dbReference type="PANTHER" id="PTHR15160:SF1">
    <property type="entry name" value="VON HIPPEL-LINDAU DISEASE TUMOR SUPPRESSOR"/>
    <property type="match status" value="1"/>
</dbReference>
<dbReference type="PROSITE" id="PS51658">
    <property type="entry name" value="BFN"/>
    <property type="match status" value="1"/>
</dbReference>
<protein>
    <recommendedName>
        <fullName evidence="2">BFN domain-containing protein</fullName>
    </recommendedName>
</protein>
<evidence type="ECO:0000256" key="1">
    <source>
        <dbReference type="SAM" id="MobiDB-lite"/>
    </source>
</evidence>
<dbReference type="PANTHER" id="PTHR15160">
    <property type="entry name" value="VON HIPPEL-LINDAU PROTEIN"/>
    <property type="match status" value="1"/>
</dbReference>
<dbReference type="GO" id="GO:0004518">
    <property type="term" value="F:nuclease activity"/>
    <property type="evidence" value="ECO:0007669"/>
    <property type="project" value="InterPro"/>
</dbReference>
<evidence type="ECO:0000259" key="2">
    <source>
        <dbReference type="PROSITE" id="PS51658"/>
    </source>
</evidence>
<feature type="domain" description="BFN" evidence="2">
    <location>
        <begin position="1"/>
        <end position="129"/>
    </location>
</feature>
<proteinExistence type="predicted"/>
<dbReference type="EMBL" id="JACCFW010000001">
    <property type="protein sequence ID" value="NYJ74588.1"/>
    <property type="molecule type" value="Genomic_DNA"/>
</dbReference>
<dbReference type="AlphaFoldDB" id="A0A853DCF8"/>
<dbReference type="RefSeq" id="WP_179480577.1">
    <property type="nucleotide sequence ID" value="NZ_JACCFW010000001.1"/>
</dbReference>